<sequence>MIYLRGTGVTVLVRVKIVDVASPGEDLDGDQGAGAVRGRGSRSAASRGFRKAARARTLPRPGMRMGWELVNSGKGAIRESSNDWLGDFAGTLKARAREELLARGCRRLDEQPAMWRNPDDLESLLRISERVELAKPHDKRLLRPFQTSPVCAAGPSEFLTRPRNPSSTKNVFGPLGLGGQPQSGVHQTVIRRRSGWTGLEP</sequence>
<dbReference type="Proteomes" id="UP000639643">
    <property type="component" value="Unassembled WGS sequence"/>
</dbReference>
<feature type="compositionally biased region" description="Low complexity" evidence="1">
    <location>
        <begin position="38"/>
        <end position="47"/>
    </location>
</feature>
<evidence type="ECO:0000313" key="2">
    <source>
        <dbReference type="EMBL" id="KAF6810357.1"/>
    </source>
</evidence>
<protein>
    <submittedName>
        <fullName evidence="2">Uncharacterized protein</fullName>
    </submittedName>
</protein>
<dbReference type="EMBL" id="WIGM01000856">
    <property type="protein sequence ID" value="KAF6810357.1"/>
    <property type="molecule type" value="Genomic_DNA"/>
</dbReference>
<name>A0A8H6JC44_9PEZI</name>
<reference evidence="2" key="1">
    <citation type="journal article" date="2020" name="Phytopathology">
        <title>Genome Sequence Resources of Colletotrichum truncatum, C. plurivorum, C. musicola, and C. sojae: Four Species Pathogenic to Soybean (Glycine max).</title>
        <authorList>
            <person name="Rogerio F."/>
            <person name="Boufleur T.R."/>
            <person name="Ciampi-Guillardi M."/>
            <person name="Sukno S.A."/>
            <person name="Thon M.R."/>
            <person name="Massola Junior N.S."/>
            <person name="Baroncelli R."/>
        </authorList>
    </citation>
    <scope>NUCLEOTIDE SEQUENCE</scope>
    <source>
        <strain evidence="2">LFN0074</strain>
    </source>
</reference>
<accession>A0A8H6JC44</accession>
<evidence type="ECO:0000313" key="3">
    <source>
        <dbReference type="Proteomes" id="UP000639643"/>
    </source>
</evidence>
<evidence type="ECO:0000256" key="1">
    <source>
        <dbReference type="SAM" id="MobiDB-lite"/>
    </source>
</evidence>
<gene>
    <name evidence="2" type="ORF">CMUS01_13490</name>
</gene>
<feature type="region of interest" description="Disordered" evidence="1">
    <location>
        <begin position="177"/>
        <end position="201"/>
    </location>
</feature>
<keyword evidence="3" id="KW-1185">Reference proteome</keyword>
<comment type="caution">
    <text evidence="2">The sequence shown here is derived from an EMBL/GenBank/DDBJ whole genome shotgun (WGS) entry which is preliminary data.</text>
</comment>
<feature type="region of interest" description="Disordered" evidence="1">
    <location>
        <begin position="27"/>
        <end position="54"/>
    </location>
</feature>
<organism evidence="2 3">
    <name type="scientific">Colletotrichum musicola</name>
    <dbReference type="NCBI Taxonomy" id="2175873"/>
    <lineage>
        <taxon>Eukaryota</taxon>
        <taxon>Fungi</taxon>
        <taxon>Dikarya</taxon>
        <taxon>Ascomycota</taxon>
        <taxon>Pezizomycotina</taxon>
        <taxon>Sordariomycetes</taxon>
        <taxon>Hypocreomycetidae</taxon>
        <taxon>Glomerellales</taxon>
        <taxon>Glomerellaceae</taxon>
        <taxon>Colletotrichum</taxon>
        <taxon>Colletotrichum orchidearum species complex</taxon>
    </lineage>
</organism>
<dbReference type="AlphaFoldDB" id="A0A8H6JC44"/>
<proteinExistence type="predicted"/>